<dbReference type="AlphaFoldDB" id="A0A1L9BB90"/>
<keyword evidence="3" id="KW-1185">Reference proteome</keyword>
<comment type="caution">
    <text evidence="2">The sequence shown here is derived from an EMBL/GenBank/DDBJ whole genome shotgun (WGS) entry which is preliminary data.</text>
</comment>
<name>A0A1L9BB90_9BACT</name>
<protein>
    <submittedName>
        <fullName evidence="2">Uncharacterized protein</fullName>
    </submittedName>
</protein>
<dbReference type="Proteomes" id="UP000182229">
    <property type="component" value="Unassembled WGS sequence"/>
</dbReference>
<reference evidence="2 3" key="2">
    <citation type="submission" date="2016-12" db="EMBL/GenBank/DDBJ databases">
        <title>Draft Genome Sequence of Cystobacter ferrugineus Strain Cbfe23.</title>
        <authorList>
            <person name="Akbar S."/>
            <person name="Dowd S.E."/>
            <person name="Stevens D.C."/>
        </authorList>
    </citation>
    <scope>NUCLEOTIDE SEQUENCE [LARGE SCALE GENOMIC DNA]</scope>
    <source>
        <strain evidence="2 3">Cbfe23</strain>
    </source>
</reference>
<accession>A0A1L9BB90</accession>
<proteinExistence type="predicted"/>
<reference evidence="3" key="1">
    <citation type="submission" date="2016-11" db="EMBL/GenBank/DDBJ databases">
        <authorList>
            <person name="Shukria A."/>
            <person name="Stevens D.C."/>
        </authorList>
    </citation>
    <scope>NUCLEOTIDE SEQUENCE [LARGE SCALE GENOMIC DNA]</scope>
    <source>
        <strain evidence="3">Cbfe23</strain>
    </source>
</reference>
<feature type="region of interest" description="Disordered" evidence="1">
    <location>
        <begin position="666"/>
        <end position="687"/>
    </location>
</feature>
<evidence type="ECO:0000256" key="1">
    <source>
        <dbReference type="SAM" id="MobiDB-lite"/>
    </source>
</evidence>
<evidence type="ECO:0000313" key="2">
    <source>
        <dbReference type="EMBL" id="OJH39532.1"/>
    </source>
</evidence>
<gene>
    <name evidence="2" type="ORF">BON30_18730</name>
</gene>
<sequence length="787" mass="88562">MVRTVIVEPNVQWGEVVLETRVAYNPARHAHDAKRVLEETWHNVIFRFLTRDRFNFILVKVYKDYVRATLQKGVRLDGVHYRVDLMSGSLFKPDAKGIHTLIGIPQEAAEFFSALMGFEESVYYASRALFPRHIAGLQGRIPGRAYALPKTAEASIVLRHKHNGQTVSLLVHDGWGYIRGSAARKMESALGARPKRRHQSGSNANYQMFQWFKTERPEVISELASTARENLAPALAEKSRYSALTTGRPHMQLGVAMPTAGRQVVFPSNQDRFKKAAKGGVILSRSPADKPNCHPVQWDDVECVGPRSDFLAEMECLQYTWTGMEDGALTFFKGMLGVIPEEWWPEAWAEECVVVCAKDRKLDARWCDESDRDRAHARDGRFTLDCSSLVVVDWFAAGEAVGVPYDIQSWLGGDYDGDEVQVLFEKTNPRLFQQVVDEFEREAVNPKLPKSFHLALGTTREARILAMMSRNTGHWSTIAATMNALPLEARLQVATRLGLRGGPEEVDAELWRTIQLGIKVGTDSYKTSASVTEWEQNAARYSEALKAQFQKVQLPYSKALIALLEQKIQPSLTEPGWRDVYFQCVDVYQLPALTGLMPLRGVSRAVLGRVVHDLLAPEQQTLEALTRAFTLWLQEEQSVPEAKAKVIANGEAAQTLLKEHRERFGAVETGPSPARPPPTSLSAKRGPSGWTEHLQNVHGYLPAPHGVLGVVDVLHQLPNEDGPASFWQAYQLFVQANPENTYELSPVDVLRWKKRLSPTALYIMAGPSDWAEYERFKRQHPEFKYSH</sequence>
<dbReference type="EMBL" id="MPIN01000004">
    <property type="protein sequence ID" value="OJH39532.1"/>
    <property type="molecule type" value="Genomic_DNA"/>
</dbReference>
<evidence type="ECO:0000313" key="3">
    <source>
        <dbReference type="Proteomes" id="UP000182229"/>
    </source>
</evidence>
<organism evidence="2 3">
    <name type="scientific">Cystobacter ferrugineus</name>
    <dbReference type="NCBI Taxonomy" id="83449"/>
    <lineage>
        <taxon>Bacteria</taxon>
        <taxon>Pseudomonadati</taxon>
        <taxon>Myxococcota</taxon>
        <taxon>Myxococcia</taxon>
        <taxon>Myxococcales</taxon>
        <taxon>Cystobacterineae</taxon>
        <taxon>Archangiaceae</taxon>
        <taxon>Cystobacter</taxon>
    </lineage>
</organism>